<dbReference type="SUPFAM" id="SSF56524">
    <property type="entry name" value="Oxidoreductase molybdopterin-binding domain"/>
    <property type="match status" value="1"/>
</dbReference>
<feature type="transmembrane region" description="Helical" evidence="2">
    <location>
        <begin position="65"/>
        <end position="86"/>
    </location>
</feature>
<feature type="domain" description="Moybdenum cofactor oxidoreductase dimerisation" evidence="4">
    <location>
        <begin position="401"/>
        <end position="479"/>
    </location>
</feature>
<feature type="transmembrane region" description="Helical" evidence="2">
    <location>
        <begin position="156"/>
        <end position="176"/>
    </location>
</feature>
<keyword evidence="2" id="KW-0812">Transmembrane</keyword>
<evidence type="ECO:0000256" key="2">
    <source>
        <dbReference type="SAM" id="Phobius"/>
    </source>
</evidence>
<dbReference type="AlphaFoldDB" id="A0A4D6HRZ4"/>
<feature type="region of interest" description="Disordered" evidence="1">
    <location>
        <begin position="467"/>
        <end position="498"/>
    </location>
</feature>
<dbReference type="GO" id="GO:0043546">
    <property type="term" value="F:molybdopterin cofactor binding"/>
    <property type="evidence" value="ECO:0007669"/>
    <property type="project" value="TreeGrafter"/>
</dbReference>
<dbReference type="Gene3D" id="3.90.420.10">
    <property type="entry name" value="Oxidoreductase, molybdopterin-binding domain"/>
    <property type="match status" value="1"/>
</dbReference>
<dbReference type="GO" id="GO:0020037">
    <property type="term" value="F:heme binding"/>
    <property type="evidence" value="ECO:0007669"/>
    <property type="project" value="TreeGrafter"/>
</dbReference>
<dbReference type="GO" id="GO:0006790">
    <property type="term" value="P:sulfur compound metabolic process"/>
    <property type="evidence" value="ECO:0007669"/>
    <property type="project" value="TreeGrafter"/>
</dbReference>
<dbReference type="SUPFAM" id="SSF81296">
    <property type="entry name" value="E set domains"/>
    <property type="match status" value="1"/>
</dbReference>
<protein>
    <submittedName>
        <fullName evidence="5">Nitrate reductase</fullName>
    </submittedName>
</protein>
<dbReference type="InterPro" id="IPR000572">
    <property type="entry name" value="OxRdtase_Mopterin-bd_dom"/>
</dbReference>
<evidence type="ECO:0000259" key="4">
    <source>
        <dbReference type="Pfam" id="PF03404"/>
    </source>
</evidence>
<evidence type="ECO:0000256" key="1">
    <source>
        <dbReference type="SAM" id="MobiDB-lite"/>
    </source>
</evidence>
<dbReference type="InterPro" id="IPR014756">
    <property type="entry name" value="Ig_E-set"/>
</dbReference>
<geneLocation type="plasmid" evidence="5">
    <name>unnamed1</name>
</geneLocation>
<feature type="transmembrane region" description="Helical" evidence="2">
    <location>
        <begin position="41"/>
        <end position="59"/>
    </location>
</feature>
<dbReference type="PANTHER" id="PTHR19372:SF7">
    <property type="entry name" value="SULFITE OXIDASE, MITOCHONDRIAL"/>
    <property type="match status" value="1"/>
</dbReference>
<keyword evidence="2" id="KW-1133">Transmembrane helix</keyword>
<dbReference type="GO" id="GO:0030151">
    <property type="term" value="F:molybdenum ion binding"/>
    <property type="evidence" value="ECO:0007669"/>
    <property type="project" value="InterPro"/>
</dbReference>
<organism evidence="5 6">
    <name type="scientific">Natronorubrum bangense</name>
    <dbReference type="NCBI Taxonomy" id="61858"/>
    <lineage>
        <taxon>Archaea</taxon>
        <taxon>Methanobacteriati</taxon>
        <taxon>Methanobacteriota</taxon>
        <taxon>Stenosarchaea group</taxon>
        <taxon>Halobacteria</taxon>
        <taxon>Halobacteriales</taxon>
        <taxon>Natrialbaceae</taxon>
        <taxon>Natronorubrum</taxon>
    </lineage>
</organism>
<evidence type="ECO:0000259" key="3">
    <source>
        <dbReference type="Pfam" id="PF00174"/>
    </source>
</evidence>
<sequence length="498" mass="54371">MNRSSSRDGLTLLASGISAVATSFAIYATAELFVVTSFNRVLLEYLPGWFIATVIHRFGDFALEGSLLFSGVVLSVVVGAVSLAGYQLGSKVVPANPLPAGFALSTLFVFVVLFSVVREVVPVVGPSIVGGAVVTLLGGFSAIVSTDDVSTQRRTLMKTIAGIGVFNVVAHAFGLVRRSQTERAERELNDRAARLEAQHMVSQANENGFDVEGIKPPVTEIDDFYVVDINPSPPTINPTEWQLSITGLVEEELVLDVDDVREPETVHRAKTIRCLSDDIDGQQMDTAIWTGSRLMDLIDDADPNGEYAMLYGADEYYYSIPLADLESALLAYGMNGWELPAEHGFPVRVLVPDRWGKLQVKWLTEIEIIDAEAGGYWEERGWHGMGPVNSVTKIDRINRPGDHIQLCGHAYAGGRGVETVEVSLDGGETWEDATLGDALSHPDAARQWIYEWESDESDGEYEVYARTVDGEGTTQPEERTEPFPDGATGWPSRTIEPN</sequence>
<dbReference type="KEGG" id="nbg:DV706_19265"/>
<evidence type="ECO:0000313" key="5">
    <source>
        <dbReference type="EMBL" id="QCC56633.1"/>
    </source>
</evidence>
<keyword evidence="2" id="KW-0472">Membrane</keyword>
<dbReference type="EMBL" id="CP031306">
    <property type="protein sequence ID" value="QCC56633.1"/>
    <property type="molecule type" value="Genomic_DNA"/>
</dbReference>
<feature type="transmembrane region" description="Helical" evidence="2">
    <location>
        <begin position="123"/>
        <end position="144"/>
    </location>
</feature>
<dbReference type="Proteomes" id="UP000296822">
    <property type="component" value="Plasmid unnamed1"/>
</dbReference>
<keyword evidence="5" id="KW-0614">Plasmid</keyword>
<reference evidence="5 6" key="1">
    <citation type="journal article" date="2019" name="Nat. Commun.">
        <title>A new type of DNA phosphorothioation-based antiviral system in archaea.</title>
        <authorList>
            <person name="Xiong L."/>
            <person name="Liu S."/>
            <person name="Chen S."/>
            <person name="Xiao Y."/>
            <person name="Zhu B."/>
            <person name="Gao Y."/>
            <person name="Zhang Y."/>
            <person name="Chen B."/>
            <person name="Luo J."/>
            <person name="Deng Z."/>
            <person name="Chen X."/>
            <person name="Wang L."/>
            <person name="Chen S."/>
        </authorList>
    </citation>
    <scope>NUCLEOTIDE SEQUENCE [LARGE SCALE GENOMIC DNA]</scope>
    <source>
        <strain evidence="5 6">JCM 10635</strain>
        <plasmid evidence="5 6">unnamed1</plasmid>
    </source>
</reference>
<feature type="domain" description="Oxidoreductase molybdopterin-binding" evidence="3">
    <location>
        <begin position="234"/>
        <end position="377"/>
    </location>
</feature>
<dbReference type="Gene3D" id="2.60.40.650">
    <property type="match status" value="1"/>
</dbReference>
<feature type="transmembrane region" description="Helical" evidence="2">
    <location>
        <begin position="12"/>
        <end position="34"/>
    </location>
</feature>
<dbReference type="GeneID" id="39853421"/>
<dbReference type="GO" id="GO:0008482">
    <property type="term" value="F:sulfite oxidase activity"/>
    <property type="evidence" value="ECO:0007669"/>
    <property type="project" value="TreeGrafter"/>
</dbReference>
<dbReference type="RefSeq" id="WP_006067136.1">
    <property type="nucleotide sequence ID" value="NZ_CP031306.1"/>
</dbReference>
<dbReference type="Pfam" id="PF00174">
    <property type="entry name" value="Oxidored_molyb"/>
    <property type="match status" value="1"/>
</dbReference>
<dbReference type="Pfam" id="PF03404">
    <property type="entry name" value="Mo-co_dimer"/>
    <property type="match status" value="1"/>
</dbReference>
<proteinExistence type="predicted"/>
<feature type="transmembrane region" description="Helical" evidence="2">
    <location>
        <begin position="98"/>
        <end position="117"/>
    </location>
</feature>
<dbReference type="InterPro" id="IPR036374">
    <property type="entry name" value="OxRdtase_Mopterin-bd_sf"/>
</dbReference>
<name>A0A4D6HRZ4_9EURY</name>
<dbReference type="PANTHER" id="PTHR19372">
    <property type="entry name" value="SULFITE REDUCTASE"/>
    <property type="match status" value="1"/>
</dbReference>
<accession>A0A4D6HRZ4</accession>
<evidence type="ECO:0000313" key="6">
    <source>
        <dbReference type="Proteomes" id="UP000296822"/>
    </source>
</evidence>
<dbReference type="InterPro" id="IPR005066">
    <property type="entry name" value="MoCF_OxRdtse_dimer"/>
</dbReference>
<gene>
    <name evidence="5" type="ORF">DV706_19265</name>
</gene>